<dbReference type="GO" id="GO:0005524">
    <property type="term" value="F:ATP binding"/>
    <property type="evidence" value="ECO:0007669"/>
    <property type="project" value="UniProtKB-KW"/>
</dbReference>
<dbReference type="EMBL" id="JALKCH010000001">
    <property type="protein sequence ID" value="MCK0195359.1"/>
    <property type="molecule type" value="Genomic_DNA"/>
</dbReference>
<accession>A0ABT0D5Z1</accession>
<dbReference type="PANTHER" id="PTHR46411">
    <property type="entry name" value="FAMILY ATPASE, PUTATIVE-RELATED"/>
    <property type="match status" value="1"/>
</dbReference>
<evidence type="ECO:0000313" key="3">
    <source>
        <dbReference type="Proteomes" id="UP001203284"/>
    </source>
</evidence>
<dbReference type="CDD" id="cd19481">
    <property type="entry name" value="RecA-like_protease"/>
    <property type="match status" value="1"/>
</dbReference>
<keyword evidence="3" id="KW-1185">Reference proteome</keyword>
<dbReference type="SUPFAM" id="SSF52540">
    <property type="entry name" value="P-loop containing nucleoside triphosphate hydrolases"/>
    <property type="match status" value="1"/>
</dbReference>
<evidence type="ECO:0000259" key="1">
    <source>
        <dbReference type="SMART" id="SM00382"/>
    </source>
</evidence>
<organism evidence="2 3">
    <name type="scientific">Ancylobacter crimeensis</name>
    <dbReference type="NCBI Taxonomy" id="2579147"/>
    <lineage>
        <taxon>Bacteria</taxon>
        <taxon>Pseudomonadati</taxon>
        <taxon>Pseudomonadota</taxon>
        <taxon>Alphaproteobacteria</taxon>
        <taxon>Hyphomicrobiales</taxon>
        <taxon>Xanthobacteraceae</taxon>
        <taxon>Ancylobacter</taxon>
    </lineage>
</organism>
<dbReference type="InterPro" id="IPR003959">
    <property type="entry name" value="ATPase_AAA_core"/>
</dbReference>
<dbReference type="InterPro" id="IPR003593">
    <property type="entry name" value="AAA+_ATPase"/>
</dbReference>
<feature type="domain" description="AAA+ ATPase" evidence="1">
    <location>
        <begin position="397"/>
        <end position="529"/>
    </location>
</feature>
<dbReference type="RefSeq" id="WP_247025648.1">
    <property type="nucleotide sequence ID" value="NZ_JALKCH010000001.1"/>
</dbReference>
<keyword evidence="2" id="KW-0067">ATP-binding</keyword>
<comment type="caution">
    <text evidence="2">The sequence shown here is derived from an EMBL/GenBank/DDBJ whole genome shotgun (WGS) entry which is preliminary data.</text>
</comment>
<protein>
    <submittedName>
        <fullName evidence="2">ATP-binding protein</fullName>
    </submittedName>
</protein>
<dbReference type="SMART" id="SM00382">
    <property type="entry name" value="AAA"/>
    <property type="match status" value="1"/>
</dbReference>
<sequence length="612" mass="65484">MDPLLLAALRERAGAEPPAALIRLADAFGLTPFETGVIRLAFAVEHEIDLTRLTAAVTPEDAAPGIPVWLFEAALGAAEAGAFSHAGSLRRWRILRAENRATLAATRFRLTEPVTDAMAGLVVLDEVLEPVLLPVPTPEAPEAAELEGMADGLGIMNLAADPPVLVAPWRLGLPRIATALAALGLRPFRIEPARLAARSEAILDLQRLVTRDCALHPLALIAETPADFHQQETLAAFLDGLPVPAVLAGDRAPSGLRRPTHRLATRGFPRQEAVARWKEALGPGAATKLNGSVERAAAQFDLDAPAIARAAISVREAVERASSTAEAGRLFWSAAARAAWPEPGALARIVEPRASFADLVVPEPLREDLMSLVRQVRHAATVFGDWGFDRLGGTRGHGMIALFAGPSGTGKTLAAEVVAEALALPMVVADFSQLQSKWVGETPKQVGRLFDELERGGAMLVVNEVDGLLGRRSPGAEANDRYANAETGYLLQRLEAFRGVAILTTNLKSAIDEAFLRRFRFVLDFPPPDHAERVELWRRAFPAAAPMDGLAVEDMARFALTGGAIRNVALNAAFLAAEDGEVIGRRHVAAALRSEFRKLERPVAELEIGGFA</sequence>
<dbReference type="Pfam" id="PF00004">
    <property type="entry name" value="AAA"/>
    <property type="match status" value="1"/>
</dbReference>
<gene>
    <name evidence="2" type="ORF">MWN34_00375</name>
</gene>
<keyword evidence="2" id="KW-0547">Nucleotide-binding</keyword>
<evidence type="ECO:0000313" key="2">
    <source>
        <dbReference type="EMBL" id="MCK0195359.1"/>
    </source>
</evidence>
<dbReference type="Proteomes" id="UP001203284">
    <property type="component" value="Unassembled WGS sequence"/>
</dbReference>
<name>A0ABT0D5Z1_9HYPH</name>
<proteinExistence type="predicted"/>
<dbReference type="InterPro" id="IPR027417">
    <property type="entry name" value="P-loop_NTPase"/>
</dbReference>
<dbReference type="PANTHER" id="PTHR46411:SF3">
    <property type="entry name" value="AAA+ ATPASE DOMAIN-CONTAINING PROTEIN"/>
    <property type="match status" value="1"/>
</dbReference>
<reference evidence="2 3" key="1">
    <citation type="submission" date="2022-04" db="EMBL/GenBank/DDBJ databases">
        <authorList>
            <person name="Grouzdev D.S."/>
            <person name="Pantiukh K.S."/>
            <person name="Krutkina M.S."/>
        </authorList>
    </citation>
    <scope>NUCLEOTIDE SEQUENCE [LARGE SCALE GENOMIC DNA]</scope>
    <source>
        <strain evidence="2 3">6x-1</strain>
    </source>
</reference>
<dbReference type="Gene3D" id="3.40.50.300">
    <property type="entry name" value="P-loop containing nucleotide triphosphate hydrolases"/>
    <property type="match status" value="1"/>
</dbReference>